<gene>
    <name evidence="1" type="ORF">FYK55_02910</name>
</gene>
<keyword evidence="2" id="KW-1185">Reference proteome</keyword>
<dbReference type="AlphaFoldDB" id="A0A5M6DER7"/>
<dbReference type="Proteomes" id="UP000324479">
    <property type="component" value="Unassembled WGS sequence"/>
</dbReference>
<name>A0A5M6DER7_9BACT</name>
<accession>A0A5M6DER7</accession>
<protein>
    <recommendedName>
        <fullName evidence="3">Flp pilus assembly protein CpaB</fullName>
    </recommendedName>
</protein>
<dbReference type="EMBL" id="VWOX01000002">
    <property type="protein sequence ID" value="KAA5545883.1"/>
    <property type="molecule type" value="Genomic_DNA"/>
</dbReference>
<comment type="caution">
    <text evidence="1">The sequence shown here is derived from an EMBL/GenBank/DDBJ whole genome shotgun (WGS) entry which is preliminary data.</text>
</comment>
<reference evidence="1 2" key="1">
    <citation type="submission" date="2019-08" db="EMBL/GenBank/DDBJ databases">
        <authorList>
            <person name="Dhanesh K."/>
            <person name="Kumar G."/>
            <person name="Sasikala C."/>
            <person name="Venkata Ramana C."/>
        </authorList>
    </citation>
    <scope>NUCLEOTIDE SEQUENCE [LARGE SCALE GENOMIC DNA]</scope>
    <source>
        <strain evidence="1 2">JC645</strain>
    </source>
</reference>
<proteinExistence type="predicted"/>
<sequence length="561" mass="60706">MLFAGCALTFGIVRAAGWLDQTAPLAQEPSREGMVPVPKSLVRLKAFDVVQREDVYDRTLGSDSYFWLPEAQVADHPEWITRFDEIIGRVMAREKRADFVFSEKDFLPEGSRSGIAGGVPNGKQGFFLDAEKIPGLRFLKSGDRFDLLASNPDEPKDSSSEYGLLMGGIKARGGKPIPLTGVQILAQNAELIALATNRSMTTQGGLDLANTESRGRSVNTTKEERVCIAIDPDEAVALTGALGAGLEINMVTRSGQQSGAEDDADVLAGRIALPANAVPIEAFQSIQAQHLAEPNTGELRQYFFLPGDVENDWIARPEQLIGRVVRRAIEPGYIFRESDFLPPGSLKENVEAYESVLPGQVVEGSTSKWVERVAARDLSAGSELSEADFFPPGTKPGIASAIPSNRMALTINVDDIRGASELSRGDRFDLLASTRPDLRKTMRGVEISPSLATELQSSAVNRVLATEALVIQTSEEQVVVAIRPSEISLVAKALAQETQVFCVARTGTADPNQMANQMVRPSESPETVGVLVSDPDPMSEISITETLIGGRRKVRAYRRSP</sequence>
<organism evidence="1 2">
    <name type="scientific">Roseiconus nitratireducens</name>
    <dbReference type="NCBI Taxonomy" id="2605748"/>
    <lineage>
        <taxon>Bacteria</taxon>
        <taxon>Pseudomonadati</taxon>
        <taxon>Planctomycetota</taxon>
        <taxon>Planctomycetia</taxon>
        <taxon>Pirellulales</taxon>
        <taxon>Pirellulaceae</taxon>
        <taxon>Roseiconus</taxon>
    </lineage>
</organism>
<evidence type="ECO:0000313" key="2">
    <source>
        <dbReference type="Proteomes" id="UP000324479"/>
    </source>
</evidence>
<evidence type="ECO:0000313" key="1">
    <source>
        <dbReference type="EMBL" id="KAA5545883.1"/>
    </source>
</evidence>
<evidence type="ECO:0008006" key="3">
    <source>
        <dbReference type="Google" id="ProtNLM"/>
    </source>
</evidence>